<organism evidence="1 2">
    <name type="scientific">Treponema peruense</name>
    <dbReference type="NCBI Taxonomy" id="2787628"/>
    <lineage>
        <taxon>Bacteria</taxon>
        <taxon>Pseudomonadati</taxon>
        <taxon>Spirochaetota</taxon>
        <taxon>Spirochaetia</taxon>
        <taxon>Spirochaetales</taxon>
        <taxon>Treponemataceae</taxon>
        <taxon>Treponema</taxon>
    </lineage>
</organism>
<dbReference type="AlphaFoldDB" id="A0A7T3RE86"/>
<proteinExistence type="predicted"/>
<protein>
    <recommendedName>
        <fullName evidence="3">Response regulatory domain-containing protein</fullName>
    </recommendedName>
</protein>
<sequence length="108" mass="12416">MELKSKKTENKELKEINSSTNIVFVLGYSEYAVNAFSLNASGYILKPARKIDVENSLENLRIPVKYDEGKLRVQCFGNFDVFVGNEKVTFKRALRANFNLNELRAFFL</sequence>
<keyword evidence="2" id="KW-1185">Reference proteome</keyword>
<dbReference type="Gene3D" id="3.40.50.2300">
    <property type="match status" value="1"/>
</dbReference>
<gene>
    <name evidence="1" type="ORF">IWA51_01910</name>
</gene>
<evidence type="ECO:0008006" key="3">
    <source>
        <dbReference type="Google" id="ProtNLM"/>
    </source>
</evidence>
<dbReference type="RefSeq" id="WP_198442936.1">
    <property type="nucleotide sequence ID" value="NZ_CBCSHE010000012.1"/>
</dbReference>
<dbReference type="EMBL" id="CP064936">
    <property type="protein sequence ID" value="QQA01397.1"/>
    <property type="molecule type" value="Genomic_DNA"/>
</dbReference>
<evidence type="ECO:0000313" key="1">
    <source>
        <dbReference type="EMBL" id="QQA01397.1"/>
    </source>
</evidence>
<dbReference type="KEGG" id="tper:IWA51_01910"/>
<name>A0A7T3RE86_9SPIR</name>
<dbReference type="Proteomes" id="UP000595224">
    <property type="component" value="Chromosome"/>
</dbReference>
<accession>A0A7T3RE86</accession>
<evidence type="ECO:0000313" key="2">
    <source>
        <dbReference type="Proteomes" id="UP000595224"/>
    </source>
</evidence>
<reference evidence="1 2" key="1">
    <citation type="submission" date="2020-11" db="EMBL/GenBank/DDBJ databases">
        <title>Treponema Peruensis nv. sp., first commensal Treponema isolated from human feces.</title>
        <authorList>
            <person name="Belkhou C."/>
            <person name="Raes J."/>
        </authorList>
    </citation>
    <scope>NUCLEOTIDE SEQUENCE [LARGE SCALE GENOMIC DNA]</scope>
    <source>
        <strain evidence="1 2">RCC2812</strain>
    </source>
</reference>